<feature type="domain" description="DUF4246" evidence="2">
    <location>
        <begin position="138"/>
        <end position="546"/>
    </location>
</feature>
<sequence>MSDSGDPQSPIDSQSGSEVDVEDHAEQKSDDEHSSDTGSSIPQPKDKLEFRSPFEFQERLPLTLVELRMRRFSGKIRQKPRWWEKVQDDALVEKWRKEMITEDWKLVESLWGGKERFREGRPGHEKRWPRDPIGPGQLDYIFEELRHDAQAIDMDTGIYPAAIPLVYESQLLIPSELRDALLKGVSALESVPDDEKDWHPGSDGQVLDLVHPSLYPLCIGRTVVVDAPGGVGPHGHTRLHTITNDEYMRRPDIQRYEGQLWALSEDFQWLPTDFSVSSEGQVMPLGYINNLHPLEDRELYSTISAILERFVPMFERTIYQPLPERIVVPDPWNWYRHIPQSDPRYKDQDRRRDEEWWDLMSWPAIPDPPPFTPPAEGPTVNLELSGRTIQVIVKLANIILTPEKPSYSGGSWHVEGMSNERIIATGLYYYACDNISESRLSFRATVGTEDPYSANFHDQWDNRGCLVAYGFGEHSSLNQALGDIVAYEGKCVAFPNEYQHAVEPFELVDPTRPGYRKILCFFLVDPLYRVHSTSDVPPQQAEWWDHRLIGGLFPKLFPAFSRLPPELQEQILDELRAGTTSRAQAEEDRRKLMDERSDFPGYHDEVVFARDFNMCEH</sequence>
<keyword evidence="5" id="KW-1185">Reference proteome</keyword>
<dbReference type="AlphaFoldDB" id="A0AAD7U2H6"/>
<feature type="domain" description="DUF4246" evidence="3">
    <location>
        <begin position="49"/>
        <end position="98"/>
    </location>
</feature>
<evidence type="ECO:0000256" key="1">
    <source>
        <dbReference type="SAM" id="MobiDB-lite"/>
    </source>
</evidence>
<dbReference type="Proteomes" id="UP001215151">
    <property type="component" value="Unassembled WGS sequence"/>
</dbReference>
<comment type="caution">
    <text evidence="4">The sequence shown here is derived from an EMBL/GenBank/DDBJ whole genome shotgun (WGS) entry which is preliminary data.</text>
</comment>
<protein>
    <submittedName>
        <fullName evidence="4">Uncharacterized protein</fullName>
    </submittedName>
</protein>
<name>A0AAD7U2H6_9APHY</name>
<dbReference type="PANTHER" id="PTHR33119">
    <property type="entry name" value="IFI3P"/>
    <property type="match status" value="1"/>
</dbReference>
<dbReference type="InterPro" id="IPR025340">
    <property type="entry name" value="DUF4246"/>
</dbReference>
<dbReference type="Pfam" id="PF14033">
    <property type="entry name" value="DUF4246"/>
    <property type="match status" value="1"/>
</dbReference>
<gene>
    <name evidence="4" type="ORF">ONZ51_g1548</name>
</gene>
<feature type="compositionally biased region" description="Basic and acidic residues" evidence="1">
    <location>
        <begin position="22"/>
        <end position="35"/>
    </location>
</feature>
<dbReference type="Pfam" id="PF21666">
    <property type="entry name" value="DUF4246_N"/>
    <property type="match status" value="1"/>
</dbReference>
<proteinExistence type="predicted"/>
<evidence type="ECO:0000259" key="2">
    <source>
        <dbReference type="Pfam" id="PF14033"/>
    </source>
</evidence>
<accession>A0AAD7U2H6</accession>
<dbReference type="InterPro" id="IPR049207">
    <property type="entry name" value="DUF4246_N"/>
</dbReference>
<reference evidence="4" key="1">
    <citation type="submission" date="2022-11" db="EMBL/GenBank/DDBJ databases">
        <title>Genome Sequence of Cubamyces cubensis.</title>
        <authorList>
            <person name="Buettner E."/>
        </authorList>
    </citation>
    <scope>NUCLEOTIDE SEQUENCE</scope>
    <source>
        <strain evidence="4">MPL-01</strain>
    </source>
</reference>
<dbReference type="EMBL" id="JAPEVG010000021">
    <property type="protein sequence ID" value="KAJ8495761.1"/>
    <property type="molecule type" value="Genomic_DNA"/>
</dbReference>
<dbReference type="PANTHER" id="PTHR33119:SF1">
    <property type="entry name" value="FE2OG DIOXYGENASE DOMAIN-CONTAINING PROTEIN"/>
    <property type="match status" value="1"/>
</dbReference>
<feature type="compositionally biased region" description="Polar residues" evidence="1">
    <location>
        <begin position="1"/>
        <end position="17"/>
    </location>
</feature>
<dbReference type="InterPro" id="IPR049192">
    <property type="entry name" value="DUF4246_C"/>
</dbReference>
<organism evidence="4 5">
    <name type="scientific">Trametes cubensis</name>
    <dbReference type="NCBI Taxonomy" id="1111947"/>
    <lineage>
        <taxon>Eukaryota</taxon>
        <taxon>Fungi</taxon>
        <taxon>Dikarya</taxon>
        <taxon>Basidiomycota</taxon>
        <taxon>Agaricomycotina</taxon>
        <taxon>Agaricomycetes</taxon>
        <taxon>Polyporales</taxon>
        <taxon>Polyporaceae</taxon>
        <taxon>Trametes</taxon>
    </lineage>
</organism>
<evidence type="ECO:0000313" key="4">
    <source>
        <dbReference type="EMBL" id="KAJ8495761.1"/>
    </source>
</evidence>
<feature type="region of interest" description="Disordered" evidence="1">
    <location>
        <begin position="1"/>
        <end position="52"/>
    </location>
</feature>
<evidence type="ECO:0000259" key="3">
    <source>
        <dbReference type="Pfam" id="PF21666"/>
    </source>
</evidence>
<evidence type="ECO:0000313" key="5">
    <source>
        <dbReference type="Proteomes" id="UP001215151"/>
    </source>
</evidence>